<dbReference type="PANTHER" id="PTHR12049:SF7">
    <property type="entry name" value="PROTEIN ARGININE METHYLTRANSFERASE NDUFAF7, MITOCHONDRIAL"/>
    <property type="match status" value="1"/>
</dbReference>
<dbReference type="EMBL" id="FOSQ01000006">
    <property type="protein sequence ID" value="SFK74410.1"/>
    <property type="molecule type" value="Genomic_DNA"/>
</dbReference>
<dbReference type="OrthoDB" id="9794208at2"/>
<proteinExistence type="predicted"/>
<accession>A0A1I4C197</accession>
<evidence type="ECO:0000256" key="1">
    <source>
        <dbReference type="ARBA" id="ARBA00022603"/>
    </source>
</evidence>
<dbReference type="Pfam" id="PF02636">
    <property type="entry name" value="Methyltransf_28"/>
    <property type="match status" value="1"/>
</dbReference>
<sequence>MAEGIERLDRFMARAVAAYYARPASPFGRGGDFTTAPEISQAFGEVLGAWAAVVWDRMGRPDPVLLVECGPGRGTLMADALRAAGDVAPAFRAALRLHLVETSPALRDAQRRALGDAVAAWHDDLSALPAGPLLLLGNEFLDALPIRQFVRRGDGWAERHVADGAFHELPAADPPAWPDEAPEGAVREVCEAAEAIIQALARRLSTQRGAALFIDYGPAESCLGESLQAVSGQQGGIDPLAGPGTVDLTAHVDFEALATRAREAGAVAQGPLPQGLFLQRLGLMTRAAMLAQSRPRLAGDILSGAERLVAAEGMGRLFKALAVCDPALAPLPGFETP</sequence>
<dbReference type="STRING" id="1123062.SAMN02745775_106298"/>
<dbReference type="GO" id="GO:0032259">
    <property type="term" value="P:methylation"/>
    <property type="evidence" value="ECO:0007669"/>
    <property type="project" value="UniProtKB-KW"/>
</dbReference>
<dbReference type="RefSeq" id="WP_092961204.1">
    <property type="nucleotide sequence ID" value="NZ_FOSQ01000006.1"/>
</dbReference>
<organism evidence="3 4">
    <name type="scientific">Falsiroseomonas stagni DSM 19981</name>
    <dbReference type="NCBI Taxonomy" id="1123062"/>
    <lineage>
        <taxon>Bacteria</taxon>
        <taxon>Pseudomonadati</taxon>
        <taxon>Pseudomonadota</taxon>
        <taxon>Alphaproteobacteria</taxon>
        <taxon>Acetobacterales</taxon>
        <taxon>Roseomonadaceae</taxon>
        <taxon>Falsiroseomonas</taxon>
    </lineage>
</organism>
<dbReference type="SUPFAM" id="SSF53335">
    <property type="entry name" value="S-adenosyl-L-methionine-dependent methyltransferases"/>
    <property type="match status" value="1"/>
</dbReference>
<reference evidence="3 4" key="1">
    <citation type="submission" date="2016-10" db="EMBL/GenBank/DDBJ databases">
        <authorList>
            <person name="de Groot N.N."/>
        </authorList>
    </citation>
    <scope>NUCLEOTIDE SEQUENCE [LARGE SCALE GENOMIC DNA]</scope>
    <source>
        <strain evidence="3 4">DSM 19981</strain>
    </source>
</reference>
<dbReference type="Proteomes" id="UP000199473">
    <property type="component" value="Unassembled WGS sequence"/>
</dbReference>
<evidence type="ECO:0000313" key="3">
    <source>
        <dbReference type="EMBL" id="SFK74410.1"/>
    </source>
</evidence>
<keyword evidence="4" id="KW-1185">Reference proteome</keyword>
<keyword evidence="1 3" id="KW-0489">Methyltransferase</keyword>
<dbReference type="InterPro" id="IPR029063">
    <property type="entry name" value="SAM-dependent_MTases_sf"/>
</dbReference>
<dbReference type="Gene3D" id="3.40.50.12710">
    <property type="match status" value="1"/>
</dbReference>
<dbReference type="InterPro" id="IPR003788">
    <property type="entry name" value="NDUFAF7"/>
</dbReference>
<protein>
    <submittedName>
        <fullName evidence="3">SAM-dependent methyltransferase, MidA family</fullName>
    </submittedName>
</protein>
<name>A0A1I4C197_9PROT</name>
<keyword evidence="2 3" id="KW-0808">Transferase</keyword>
<dbReference type="PANTHER" id="PTHR12049">
    <property type="entry name" value="PROTEIN ARGININE METHYLTRANSFERASE NDUFAF7, MITOCHONDRIAL"/>
    <property type="match status" value="1"/>
</dbReference>
<dbReference type="InterPro" id="IPR038375">
    <property type="entry name" value="NDUFAF7_sf"/>
</dbReference>
<evidence type="ECO:0000256" key="2">
    <source>
        <dbReference type="ARBA" id="ARBA00022679"/>
    </source>
</evidence>
<evidence type="ECO:0000313" key="4">
    <source>
        <dbReference type="Proteomes" id="UP000199473"/>
    </source>
</evidence>
<dbReference type="GO" id="GO:0035243">
    <property type="term" value="F:protein-arginine omega-N symmetric methyltransferase activity"/>
    <property type="evidence" value="ECO:0007669"/>
    <property type="project" value="TreeGrafter"/>
</dbReference>
<dbReference type="AlphaFoldDB" id="A0A1I4C197"/>
<gene>
    <name evidence="3" type="ORF">SAMN02745775_106298</name>
</gene>